<gene>
    <name evidence="3" type="ORF">NP233_g9170</name>
</gene>
<dbReference type="Proteomes" id="UP001213000">
    <property type="component" value="Unassembled WGS sequence"/>
</dbReference>
<feature type="compositionally biased region" description="Basic and acidic residues" evidence="2">
    <location>
        <begin position="19"/>
        <end position="40"/>
    </location>
</feature>
<evidence type="ECO:0000313" key="4">
    <source>
        <dbReference type="Proteomes" id="UP001213000"/>
    </source>
</evidence>
<sequence length="306" mass="32272">MRTDNLFDDLGAGLGGEGLDLKLGEFGDKQEGQDATKPAEGDLVDLGAADDGGGGSKTPKKGDGSGSSGGENKGSEENASGGDGGNAGNAGADSEPAAGGEVQIDPQNNPLSPVPSAFSSVAGVPSEIKERNKQAIIIRAQIHELTKRIEDLKEEKLRAQGKEELDPLSEESTLKEAEIQKAERSLEKLKKRAEKRHQAAVESTNQLTVPKTLTVNLESYTADNAATRLEDLLGLMFGPERKSFKMEIVLPKGGPGKAVKAAVQKVLTDYGIKGISKVSGLNVTVMSKTYADMITAFRQKHTKEDS</sequence>
<accession>A0AAD5VL24</accession>
<organism evidence="3 4">
    <name type="scientific">Leucocoprinus birnbaumii</name>
    <dbReference type="NCBI Taxonomy" id="56174"/>
    <lineage>
        <taxon>Eukaryota</taxon>
        <taxon>Fungi</taxon>
        <taxon>Dikarya</taxon>
        <taxon>Basidiomycota</taxon>
        <taxon>Agaricomycotina</taxon>
        <taxon>Agaricomycetes</taxon>
        <taxon>Agaricomycetidae</taxon>
        <taxon>Agaricales</taxon>
        <taxon>Agaricineae</taxon>
        <taxon>Agaricaceae</taxon>
        <taxon>Leucocoprinus</taxon>
    </lineage>
</organism>
<proteinExistence type="predicted"/>
<feature type="coiled-coil region" evidence="1">
    <location>
        <begin position="135"/>
        <end position="199"/>
    </location>
</feature>
<reference evidence="3" key="1">
    <citation type="submission" date="2022-07" db="EMBL/GenBank/DDBJ databases">
        <title>Genome Sequence of Leucocoprinus birnbaumii.</title>
        <authorList>
            <person name="Buettner E."/>
        </authorList>
    </citation>
    <scope>NUCLEOTIDE SEQUENCE</scope>
    <source>
        <strain evidence="3">VT141</strain>
    </source>
</reference>
<name>A0AAD5VL24_9AGAR</name>
<dbReference type="AlphaFoldDB" id="A0AAD5VL24"/>
<evidence type="ECO:0000256" key="1">
    <source>
        <dbReference type="SAM" id="Coils"/>
    </source>
</evidence>
<feature type="region of interest" description="Disordered" evidence="2">
    <location>
        <begin position="1"/>
        <end position="119"/>
    </location>
</feature>
<dbReference type="EMBL" id="JANIEX010000797">
    <property type="protein sequence ID" value="KAJ3563091.1"/>
    <property type="molecule type" value="Genomic_DNA"/>
</dbReference>
<protein>
    <submittedName>
        <fullName evidence="3">Uncharacterized protein</fullName>
    </submittedName>
</protein>
<evidence type="ECO:0000313" key="3">
    <source>
        <dbReference type="EMBL" id="KAJ3563091.1"/>
    </source>
</evidence>
<evidence type="ECO:0000256" key="2">
    <source>
        <dbReference type="SAM" id="MobiDB-lite"/>
    </source>
</evidence>
<comment type="caution">
    <text evidence="3">The sequence shown here is derived from an EMBL/GenBank/DDBJ whole genome shotgun (WGS) entry which is preliminary data.</text>
</comment>
<keyword evidence="1" id="KW-0175">Coiled coil</keyword>
<keyword evidence="4" id="KW-1185">Reference proteome</keyword>